<evidence type="ECO:0000259" key="13">
    <source>
        <dbReference type="Pfam" id="PF02163"/>
    </source>
</evidence>
<keyword evidence="10" id="KW-0482">Metalloprotease</keyword>
<accession>A0ABU4FZU5</accession>
<evidence type="ECO:0000256" key="3">
    <source>
        <dbReference type="ARBA" id="ARBA00007931"/>
    </source>
</evidence>
<dbReference type="Proteomes" id="UP001280629">
    <property type="component" value="Unassembled WGS sequence"/>
</dbReference>
<dbReference type="Pfam" id="PF02163">
    <property type="entry name" value="Peptidase_M50"/>
    <property type="match status" value="1"/>
</dbReference>
<keyword evidence="4" id="KW-0645">Protease</keyword>
<keyword evidence="7" id="KW-0378">Hydrolase</keyword>
<proteinExistence type="inferred from homology"/>
<organism evidence="14 15">
    <name type="scientific">Sporosarcina aquimarina</name>
    <dbReference type="NCBI Taxonomy" id="114975"/>
    <lineage>
        <taxon>Bacteria</taxon>
        <taxon>Bacillati</taxon>
        <taxon>Bacillota</taxon>
        <taxon>Bacilli</taxon>
        <taxon>Bacillales</taxon>
        <taxon>Caryophanaceae</taxon>
        <taxon>Sporosarcina</taxon>
    </lineage>
</organism>
<evidence type="ECO:0000256" key="9">
    <source>
        <dbReference type="ARBA" id="ARBA00022989"/>
    </source>
</evidence>
<keyword evidence="11 12" id="KW-0472">Membrane</keyword>
<comment type="subcellular location">
    <subcellularLocation>
        <location evidence="2">Membrane</location>
        <topology evidence="2">Multi-pass membrane protein</topology>
    </subcellularLocation>
</comment>
<evidence type="ECO:0000313" key="15">
    <source>
        <dbReference type="Proteomes" id="UP001280629"/>
    </source>
</evidence>
<feature type="transmembrane region" description="Helical" evidence="12">
    <location>
        <begin position="12"/>
        <end position="34"/>
    </location>
</feature>
<evidence type="ECO:0000256" key="8">
    <source>
        <dbReference type="ARBA" id="ARBA00022833"/>
    </source>
</evidence>
<keyword evidence="9 12" id="KW-1133">Transmembrane helix</keyword>
<reference evidence="14 15" key="1">
    <citation type="submission" date="2023-06" db="EMBL/GenBank/DDBJ databases">
        <title>Sporosarcina sp. nov., isolated from Korean traditional fermented seafood 'Jeotgal'.</title>
        <authorList>
            <person name="Yang A.-I."/>
            <person name="Shin N.-R."/>
        </authorList>
    </citation>
    <scope>NUCLEOTIDE SEQUENCE [LARGE SCALE GENOMIC DNA]</scope>
    <source>
        <strain evidence="14 15">KCTC3840</strain>
    </source>
</reference>
<evidence type="ECO:0000256" key="12">
    <source>
        <dbReference type="SAM" id="Phobius"/>
    </source>
</evidence>
<gene>
    <name evidence="14" type="ORF">QT716_06125</name>
</gene>
<comment type="cofactor">
    <cofactor evidence="1">
        <name>Zn(2+)</name>
        <dbReference type="ChEBI" id="CHEBI:29105"/>
    </cofactor>
</comment>
<dbReference type="RefSeq" id="WP_317935177.1">
    <property type="nucleotide sequence ID" value="NZ_JAUBDH010000003.1"/>
</dbReference>
<keyword evidence="15" id="KW-1185">Reference proteome</keyword>
<dbReference type="PANTHER" id="PTHR39188:SF3">
    <property type="entry name" value="STAGE IV SPORULATION PROTEIN FB"/>
    <property type="match status" value="1"/>
</dbReference>
<feature type="transmembrane region" description="Helical" evidence="12">
    <location>
        <begin position="76"/>
        <end position="98"/>
    </location>
</feature>
<feature type="transmembrane region" description="Helical" evidence="12">
    <location>
        <begin position="168"/>
        <end position="187"/>
    </location>
</feature>
<evidence type="ECO:0000256" key="6">
    <source>
        <dbReference type="ARBA" id="ARBA00022723"/>
    </source>
</evidence>
<evidence type="ECO:0000256" key="1">
    <source>
        <dbReference type="ARBA" id="ARBA00001947"/>
    </source>
</evidence>
<evidence type="ECO:0000256" key="2">
    <source>
        <dbReference type="ARBA" id="ARBA00004141"/>
    </source>
</evidence>
<keyword evidence="5 12" id="KW-0812">Transmembrane</keyword>
<dbReference type="EMBL" id="JAUBDH010000003">
    <property type="protein sequence ID" value="MDW0109630.1"/>
    <property type="molecule type" value="Genomic_DNA"/>
</dbReference>
<evidence type="ECO:0000256" key="11">
    <source>
        <dbReference type="ARBA" id="ARBA00023136"/>
    </source>
</evidence>
<keyword evidence="8" id="KW-0862">Zinc</keyword>
<keyword evidence="6" id="KW-0479">Metal-binding</keyword>
<protein>
    <recommendedName>
        <fullName evidence="13">Peptidase M50 domain-containing protein</fullName>
    </recommendedName>
</protein>
<dbReference type="InterPro" id="IPR008915">
    <property type="entry name" value="Peptidase_M50"/>
</dbReference>
<feature type="transmembrane region" description="Helical" evidence="12">
    <location>
        <begin position="144"/>
        <end position="162"/>
    </location>
</feature>
<comment type="similarity">
    <text evidence="3">Belongs to the peptidase M50B family.</text>
</comment>
<evidence type="ECO:0000256" key="7">
    <source>
        <dbReference type="ARBA" id="ARBA00022801"/>
    </source>
</evidence>
<comment type="caution">
    <text evidence="14">The sequence shown here is derived from an EMBL/GenBank/DDBJ whole genome shotgun (WGS) entry which is preliminary data.</text>
</comment>
<name>A0ABU4FZU5_9BACL</name>
<feature type="domain" description="Peptidase M50" evidence="13">
    <location>
        <begin position="25"/>
        <end position="94"/>
    </location>
</feature>
<evidence type="ECO:0000313" key="14">
    <source>
        <dbReference type="EMBL" id="MDW0109630.1"/>
    </source>
</evidence>
<evidence type="ECO:0000256" key="4">
    <source>
        <dbReference type="ARBA" id="ARBA00022670"/>
    </source>
</evidence>
<evidence type="ECO:0000256" key="10">
    <source>
        <dbReference type="ARBA" id="ARBA00023049"/>
    </source>
</evidence>
<feature type="transmembrane region" description="Helical" evidence="12">
    <location>
        <begin position="110"/>
        <end position="132"/>
    </location>
</feature>
<evidence type="ECO:0000256" key="5">
    <source>
        <dbReference type="ARBA" id="ARBA00022692"/>
    </source>
</evidence>
<dbReference type="PANTHER" id="PTHR39188">
    <property type="entry name" value="MEMBRANE-ASSOCIATED ZINC METALLOPROTEASE M50B"/>
    <property type="match status" value="1"/>
</dbReference>
<sequence length="203" mass="22586">MKFRLHPILLPVFILLAVMDGLAAYAIVFISLLLHEAGHLAAAKAYGMRVRSMTILPYGGELEISGRNEYSRQARVVLALGGPVATALVLLVAVSFSFPNSLDVIRVQLLILLVNLLPVLPLDGGQALLALAEREESRYFDQTAFLVFSIGFLIVIGSLLITGLPHTSLLFCLAVFLCLQNISAFRYRRYRRIYDQLKRKRLT</sequence>